<gene>
    <name evidence="3" type="ORF">S01H1_40850</name>
</gene>
<dbReference type="AlphaFoldDB" id="X0UU73"/>
<dbReference type="PANTHER" id="PTHR43278">
    <property type="entry name" value="NAD(P)H-DEPENDENT FMN-CONTAINING OXIDOREDUCTASE YWQN-RELATED"/>
    <property type="match status" value="1"/>
</dbReference>
<evidence type="ECO:0000256" key="2">
    <source>
        <dbReference type="ARBA" id="ARBA00022643"/>
    </source>
</evidence>
<keyword evidence="1" id="KW-0285">Flavoprotein</keyword>
<evidence type="ECO:0000313" key="3">
    <source>
        <dbReference type="EMBL" id="GAG09285.1"/>
    </source>
</evidence>
<sequence>GKLTRAQSDLLFLATPAYVDGMTGPLKTFLDRLVPLLEGRIEIRDDHCRHPLREGVKAGKLVLVSASGFTEMDNFDPLVTHVKAACRNMGREFAGAILRPYGWFFNRLLRKGYPVDSVLQAKVRRCKHSRERQHTR</sequence>
<comment type="caution">
    <text evidence="3">The sequence shown here is derived from an EMBL/GenBank/DDBJ whole genome shotgun (WGS) entry which is preliminary data.</text>
</comment>
<organism evidence="3">
    <name type="scientific">marine sediment metagenome</name>
    <dbReference type="NCBI Taxonomy" id="412755"/>
    <lineage>
        <taxon>unclassified sequences</taxon>
        <taxon>metagenomes</taxon>
        <taxon>ecological metagenomes</taxon>
    </lineage>
</organism>
<protein>
    <submittedName>
        <fullName evidence="3">Uncharacterized protein</fullName>
    </submittedName>
</protein>
<dbReference type="EMBL" id="BARS01025881">
    <property type="protein sequence ID" value="GAG09285.1"/>
    <property type="molecule type" value="Genomic_DNA"/>
</dbReference>
<dbReference type="PANTHER" id="PTHR43278:SF2">
    <property type="entry name" value="IRON-SULFUR FLAVOPROTEIN"/>
    <property type="match status" value="1"/>
</dbReference>
<name>X0UU73_9ZZZZ</name>
<dbReference type="SUPFAM" id="SSF52218">
    <property type="entry name" value="Flavoproteins"/>
    <property type="match status" value="1"/>
</dbReference>
<dbReference type="InterPro" id="IPR051796">
    <property type="entry name" value="ISF_SsuE-like"/>
</dbReference>
<feature type="non-terminal residue" evidence="3">
    <location>
        <position position="1"/>
    </location>
</feature>
<reference evidence="3" key="1">
    <citation type="journal article" date="2014" name="Front. Microbiol.">
        <title>High frequency of phylogenetically diverse reductive dehalogenase-homologous genes in deep subseafloor sedimentary metagenomes.</title>
        <authorList>
            <person name="Kawai M."/>
            <person name="Futagami T."/>
            <person name="Toyoda A."/>
            <person name="Takaki Y."/>
            <person name="Nishi S."/>
            <person name="Hori S."/>
            <person name="Arai W."/>
            <person name="Tsubouchi T."/>
            <person name="Morono Y."/>
            <person name="Uchiyama I."/>
            <person name="Ito T."/>
            <person name="Fujiyama A."/>
            <person name="Inagaki F."/>
            <person name="Takami H."/>
        </authorList>
    </citation>
    <scope>NUCLEOTIDE SEQUENCE</scope>
    <source>
        <strain evidence="3">Expedition CK06-06</strain>
    </source>
</reference>
<accession>X0UU73</accession>
<proteinExistence type="predicted"/>
<evidence type="ECO:0000256" key="1">
    <source>
        <dbReference type="ARBA" id="ARBA00022630"/>
    </source>
</evidence>
<dbReference type="InterPro" id="IPR029039">
    <property type="entry name" value="Flavoprotein-like_sf"/>
</dbReference>
<dbReference type="Gene3D" id="3.40.50.360">
    <property type="match status" value="1"/>
</dbReference>
<keyword evidence="2" id="KW-0288">FMN</keyword>